<dbReference type="PANTHER" id="PTHR37423:SF2">
    <property type="entry name" value="MEMBRANE-BOUND LYTIC MUREIN TRANSGLYCOSYLASE C"/>
    <property type="match status" value="1"/>
</dbReference>
<gene>
    <name evidence="4" type="ORF">NM686_019655</name>
</gene>
<evidence type="ECO:0000313" key="5">
    <source>
        <dbReference type="Proteomes" id="UP001162780"/>
    </source>
</evidence>
<evidence type="ECO:0000259" key="3">
    <source>
        <dbReference type="Pfam" id="PF01464"/>
    </source>
</evidence>
<dbReference type="Proteomes" id="UP001162780">
    <property type="component" value="Chromosome"/>
</dbReference>
<dbReference type="SUPFAM" id="SSF53955">
    <property type="entry name" value="Lysozyme-like"/>
    <property type="match status" value="1"/>
</dbReference>
<reference evidence="4" key="1">
    <citation type="submission" date="2022-11" db="EMBL/GenBank/DDBJ databases">
        <title>Methylomonas rapida sp. nov., Carotenoid-Producing Obligate Methanotrophs with High Growth Characteristics and Biotechnological Potential.</title>
        <authorList>
            <person name="Tikhonova E.N."/>
            <person name="Suleimanov R.Z."/>
            <person name="Miroshnikov K."/>
            <person name="Oshkin I.Y."/>
            <person name="Belova S.E."/>
            <person name="Danilova O.V."/>
            <person name="Ashikhmin A."/>
            <person name="Konopkin A."/>
            <person name="But S.Y."/>
            <person name="Khmelenina V.N."/>
            <person name="Kuznetsov N."/>
            <person name="Pimenov N.V."/>
            <person name="Dedysh S.N."/>
        </authorList>
    </citation>
    <scope>NUCLEOTIDE SEQUENCE</scope>
    <source>
        <strain evidence="4">MP1</strain>
    </source>
</reference>
<protein>
    <submittedName>
        <fullName evidence="4">Transglycosylase SLT domain-containing protein</fullName>
    </submittedName>
</protein>
<dbReference type="EMBL" id="CP113517">
    <property type="protein sequence ID" value="WAR44538.1"/>
    <property type="molecule type" value="Genomic_DNA"/>
</dbReference>
<sequence length="308" mass="34289">MVSALLGTMLALGSSANAFSGLSLFNNILPFAAGMACWVIVAAALLLGWLKWRPWLRQRLIALPAILSLALSLGLIWFASHDGSQQVFSDFRSLVGGKQQAARTTLAHQVYAAYRRHDQALLQKMITRAEPYQRDIQQAAEAFGLDENILNGIAATESSFLPRPSHDGGQGLFQITAVPKHIWQQASERLNVKQLELTNPRHNAFIAAATLKYYWAEMKDDLFLGLLAYNIGPRNGGLRFIMQQYGADDFISMQPYLQQLPRDYPIRVLSYALAFKLWRQDGGLLAYQDGDNAVHIQRVGIPGLTTLF</sequence>
<keyword evidence="2" id="KW-0472">Membrane</keyword>
<comment type="similarity">
    <text evidence="1">Belongs to the transglycosylase Slt family.</text>
</comment>
<feature type="transmembrane region" description="Helical" evidence="2">
    <location>
        <begin position="28"/>
        <end position="48"/>
    </location>
</feature>
<keyword evidence="2" id="KW-0812">Transmembrane</keyword>
<name>A0ABY7GJS7_9GAMM</name>
<keyword evidence="5" id="KW-1185">Reference proteome</keyword>
<feature type="domain" description="Transglycosylase SLT" evidence="3">
    <location>
        <begin position="136"/>
        <end position="235"/>
    </location>
</feature>
<dbReference type="Pfam" id="PF01464">
    <property type="entry name" value="SLT"/>
    <property type="match status" value="1"/>
</dbReference>
<feature type="transmembrane region" description="Helical" evidence="2">
    <location>
        <begin position="60"/>
        <end position="79"/>
    </location>
</feature>
<dbReference type="RefSeq" id="WP_255189512.1">
    <property type="nucleotide sequence ID" value="NZ_CP113517.1"/>
</dbReference>
<evidence type="ECO:0000256" key="1">
    <source>
        <dbReference type="ARBA" id="ARBA00007734"/>
    </source>
</evidence>
<dbReference type="InterPro" id="IPR008258">
    <property type="entry name" value="Transglycosylase_SLT_dom_1"/>
</dbReference>
<organism evidence="4 5">
    <name type="scientific">Methylomonas rapida</name>
    <dbReference type="NCBI Taxonomy" id="2963939"/>
    <lineage>
        <taxon>Bacteria</taxon>
        <taxon>Pseudomonadati</taxon>
        <taxon>Pseudomonadota</taxon>
        <taxon>Gammaproteobacteria</taxon>
        <taxon>Methylococcales</taxon>
        <taxon>Methylococcaceae</taxon>
        <taxon>Methylomonas</taxon>
    </lineage>
</organism>
<accession>A0ABY7GJS7</accession>
<dbReference type="InterPro" id="IPR023346">
    <property type="entry name" value="Lysozyme-like_dom_sf"/>
</dbReference>
<evidence type="ECO:0000256" key="2">
    <source>
        <dbReference type="SAM" id="Phobius"/>
    </source>
</evidence>
<dbReference type="Gene3D" id="1.10.530.10">
    <property type="match status" value="1"/>
</dbReference>
<dbReference type="PANTHER" id="PTHR37423">
    <property type="entry name" value="SOLUBLE LYTIC MUREIN TRANSGLYCOSYLASE-RELATED"/>
    <property type="match status" value="1"/>
</dbReference>
<evidence type="ECO:0000313" key="4">
    <source>
        <dbReference type="EMBL" id="WAR44538.1"/>
    </source>
</evidence>
<proteinExistence type="inferred from homology"/>
<keyword evidence="2" id="KW-1133">Transmembrane helix</keyword>